<sequence length="76" mass="8498">MQPVRSGQTHAKSQSIYISFLFLCSSASLEHLCGWRDDAFQSLQEIGVMRMDFVVLSIGVLFFALSFAYANACDKL</sequence>
<dbReference type="EMBL" id="CP041238">
    <property type="protein sequence ID" value="QLL60457.1"/>
    <property type="molecule type" value="Genomic_DNA"/>
</dbReference>
<evidence type="ECO:0000256" key="1">
    <source>
        <dbReference type="SAM" id="Phobius"/>
    </source>
</evidence>
<proteinExistence type="predicted"/>
<keyword evidence="1" id="KW-0812">Transmembrane</keyword>
<name>A0A859QIA4_9HYPH</name>
<keyword evidence="3" id="KW-1185">Reference proteome</keyword>
<reference evidence="2 3" key="1">
    <citation type="submission" date="2019-06" db="EMBL/GenBank/DDBJ databases">
        <title>Complete genome sequence of Ensifer mexicanus ITTG R7 isolated from nodules of Acacia angustissima (Mill.) Kuntze.</title>
        <authorList>
            <person name="Rincon-Rosales R."/>
            <person name="Rogel M.A."/>
            <person name="Guerrero G."/>
            <person name="Rincon-Molina C.I."/>
            <person name="Lopez-Lopez A."/>
            <person name="Martinez-Romero E."/>
        </authorList>
    </citation>
    <scope>NUCLEOTIDE SEQUENCE [LARGE SCALE GENOMIC DNA]</scope>
    <source>
        <strain evidence="2 3">ITTG R7</strain>
    </source>
</reference>
<evidence type="ECO:0000313" key="3">
    <source>
        <dbReference type="Proteomes" id="UP000510721"/>
    </source>
</evidence>
<keyword evidence="1" id="KW-1133">Transmembrane helix</keyword>
<gene>
    <name evidence="2" type="ORF">FKV68_02870</name>
</gene>
<dbReference type="AlphaFoldDB" id="A0A859QIA4"/>
<dbReference type="Proteomes" id="UP000510721">
    <property type="component" value="Chromosome"/>
</dbReference>
<evidence type="ECO:0000313" key="2">
    <source>
        <dbReference type="EMBL" id="QLL60457.1"/>
    </source>
</evidence>
<accession>A0A859QIA4</accession>
<dbReference type="KEGG" id="emx:FKV68_02870"/>
<keyword evidence="1" id="KW-0472">Membrane</keyword>
<feature type="transmembrane region" description="Helical" evidence="1">
    <location>
        <begin position="53"/>
        <end position="72"/>
    </location>
</feature>
<protein>
    <submittedName>
        <fullName evidence="2">Uncharacterized protein</fullName>
    </submittedName>
</protein>
<organism evidence="2 3">
    <name type="scientific">Sinorhizobium mexicanum</name>
    <dbReference type="NCBI Taxonomy" id="375549"/>
    <lineage>
        <taxon>Bacteria</taxon>
        <taxon>Pseudomonadati</taxon>
        <taxon>Pseudomonadota</taxon>
        <taxon>Alphaproteobacteria</taxon>
        <taxon>Hyphomicrobiales</taxon>
        <taxon>Rhizobiaceae</taxon>
        <taxon>Sinorhizobium/Ensifer group</taxon>
        <taxon>Sinorhizobium</taxon>
    </lineage>
</organism>